<protein>
    <submittedName>
        <fullName evidence="1">Uncharacterized protein</fullName>
    </submittedName>
</protein>
<evidence type="ECO:0000313" key="2">
    <source>
        <dbReference type="Proteomes" id="UP000775213"/>
    </source>
</evidence>
<dbReference type="Proteomes" id="UP000775213">
    <property type="component" value="Unassembled WGS sequence"/>
</dbReference>
<sequence>MRRRRVDLGGGGIVVRFEIDPGFGVGFECCVILEVGFEGDLAISGTLAIALEGIGAGAFITIISEFY</sequence>
<gene>
    <name evidence="1" type="ORF">IEQ34_009707</name>
</gene>
<accession>A0AAV7GZV2</accession>
<dbReference type="EMBL" id="JAGFBR010000009">
    <property type="protein sequence ID" value="KAH0462132.1"/>
    <property type="molecule type" value="Genomic_DNA"/>
</dbReference>
<keyword evidence="2" id="KW-1185">Reference proteome</keyword>
<evidence type="ECO:0000313" key="1">
    <source>
        <dbReference type="EMBL" id="KAH0462132.1"/>
    </source>
</evidence>
<proteinExistence type="predicted"/>
<name>A0AAV7GZV2_DENCH</name>
<organism evidence="1 2">
    <name type="scientific">Dendrobium chrysotoxum</name>
    <name type="common">Orchid</name>
    <dbReference type="NCBI Taxonomy" id="161865"/>
    <lineage>
        <taxon>Eukaryota</taxon>
        <taxon>Viridiplantae</taxon>
        <taxon>Streptophyta</taxon>
        <taxon>Embryophyta</taxon>
        <taxon>Tracheophyta</taxon>
        <taxon>Spermatophyta</taxon>
        <taxon>Magnoliopsida</taxon>
        <taxon>Liliopsida</taxon>
        <taxon>Asparagales</taxon>
        <taxon>Orchidaceae</taxon>
        <taxon>Epidendroideae</taxon>
        <taxon>Malaxideae</taxon>
        <taxon>Dendrobiinae</taxon>
        <taxon>Dendrobium</taxon>
    </lineage>
</organism>
<reference evidence="1 2" key="1">
    <citation type="journal article" date="2021" name="Hortic Res">
        <title>Chromosome-scale assembly of the Dendrobium chrysotoxum genome enhances the understanding of orchid evolution.</title>
        <authorList>
            <person name="Zhang Y."/>
            <person name="Zhang G.Q."/>
            <person name="Zhang D."/>
            <person name="Liu X.D."/>
            <person name="Xu X.Y."/>
            <person name="Sun W.H."/>
            <person name="Yu X."/>
            <person name="Zhu X."/>
            <person name="Wang Z.W."/>
            <person name="Zhao X."/>
            <person name="Zhong W.Y."/>
            <person name="Chen H."/>
            <person name="Yin W.L."/>
            <person name="Huang T."/>
            <person name="Niu S.C."/>
            <person name="Liu Z.J."/>
        </authorList>
    </citation>
    <scope>NUCLEOTIDE SEQUENCE [LARGE SCALE GENOMIC DNA]</scope>
    <source>
        <strain evidence="1">Lindl</strain>
    </source>
</reference>
<dbReference type="AlphaFoldDB" id="A0AAV7GZV2"/>
<comment type="caution">
    <text evidence="1">The sequence shown here is derived from an EMBL/GenBank/DDBJ whole genome shotgun (WGS) entry which is preliminary data.</text>
</comment>